<comment type="caution">
    <text evidence="3">The sequence shown here is derived from an EMBL/GenBank/DDBJ whole genome shotgun (WGS) entry which is preliminary data.</text>
</comment>
<reference evidence="3 4" key="1">
    <citation type="submission" date="2016-09" db="EMBL/GenBank/DDBJ databases">
        <title>Bacillus aquimaris SAMM genome sequence reveals colonization and biosurfactant production capacities.</title>
        <authorList>
            <person name="Waghmode S.R."/>
            <person name="Suryavanshi M.V."/>
        </authorList>
    </citation>
    <scope>NUCLEOTIDE SEQUENCE [LARGE SCALE GENOMIC DNA]</scope>
    <source>
        <strain evidence="3 4">SAMM</strain>
    </source>
</reference>
<dbReference type="EMBL" id="MINN01000128">
    <property type="protein sequence ID" value="OIU68558.1"/>
    <property type="molecule type" value="Genomic_DNA"/>
</dbReference>
<keyword evidence="1" id="KW-1133">Transmembrane helix</keyword>
<dbReference type="PANTHER" id="PTHR36834">
    <property type="entry name" value="MEMBRANE PROTEIN-RELATED"/>
    <property type="match status" value="1"/>
</dbReference>
<gene>
    <name evidence="3" type="ORF">BHE18_16655</name>
</gene>
<dbReference type="AlphaFoldDB" id="A0A1J6VRT8"/>
<accession>A0A1J6VRT8</accession>
<dbReference type="PANTHER" id="PTHR36834:SF1">
    <property type="entry name" value="INTEGRAL MEMBRANE PROTEIN"/>
    <property type="match status" value="1"/>
</dbReference>
<protein>
    <recommendedName>
        <fullName evidence="2">VanZ-like domain-containing protein</fullName>
    </recommendedName>
</protein>
<dbReference type="Pfam" id="PF04892">
    <property type="entry name" value="VanZ"/>
    <property type="match status" value="1"/>
</dbReference>
<sequence>MGKALTKTGIFTALFLYLLVLSKLILFKHLPLSEIIRYFTFDSDYSFFESHNFIPFKTIIYYLFLGDVNVNIRVENLVGNMAGFAPFGFMLSLLTKRFLTIKKIIAATFCLSLLFELIQLVFKFGSFDVDDLILNALGGLLGYFILRVCRGLWNQFKRVKKKL</sequence>
<feature type="domain" description="VanZ-like" evidence="2">
    <location>
        <begin position="15"/>
        <end position="149"/>
    </location>
</feature>
<feature type="transmembrane region" description="Helical" evidence="1">
    <location>
        <begin position="6"/>
        <end position="26"/>
    </location>
</feature>
<dbReference type="InterPro" id="IPR053150">
    <property type="entry name" value="Teicoplanin_resist-assoc"/>
</dbReference>
<dbReference type="InterPro" id="IPR006976">
    <property type="entry name" value="VanZ-like"/>
</dbReference>
<keyword evidence="1" id="KW-0812">Transmembrane</keyword>
<dbReference type="OrthoDB" id="4822551at2"/>
<evidence type="ECO:0000259" key="2">
    <source>
        <dbReference type="Pfam" id="PF04892"/>
    </source>
</evidence>
<dbReference type="Proteomes" id="UP000182062">
    <property type="component" value="Unassembled WGS sequence"/>
</dbReference>
<feature type="transmembrane region" description="Helical" evidence="1">
    <location>
        <begin position="106"/>
        <end position="126"/>
    </location>
</feature>
<feature type="transmembrane region" description="Helical" evidence="1">
    <location>
        <begin position="132"/>
        <end position="153"/>
    </location>
</feature>
<evidence type="ECO:0000313" key="4">
    <source>
        <dbReference type="Proteomes" id="UP000182062"/>
    </source>
</evidence>
<evidence type="ECO:0000256" key="1">
    <source>
        <dbReference type="SAM" id="Phobius"/>
    </source>
</evidence>
<evidence type="ECO:0000313" key="3">
    <source>
        <dbReference type="EMBL" id="OIU68558.1"/>
    </source>
</evidence>
<proteinExistence type="predicted"/>
<keyword evidence="1" id="KW-0472">Membrane</keyword>
<name>A0A1J6VRT8_9BACI</name>
<organism evidence="3 4">
    <name type="scientific">Rossellomorea aquimaris</name>
    <dbReference type="NCBI Taxonomy" id="189382"/>
    <lineage>
        <taxon>Bacteria</taxon>
        <taxon>Bacillati</taxon>
        <taxon>Bacillota</taxon>
        <taxon>Bacilli</taxon>
        <taxon>Bacillales</taxon>
        <taxon>Bacillaceae</taxon>
        <taxon>Rossellomorea</taxon>
    </lineage>
</organism>
<keyword evidence="4" id="KW-1185">Reference proteome</keyword>
<dbReference type="RefSeq" id="WP_071619985.1">
    <property type="nucleotide sequence ID" value="NZ_MINN01000128.1"/>
</dbReference>